<evidence type="ECO:0000256" key="7">
    <source>
        <dbReference type="PROSITE-ProRule" id="PRU01393"/>
    </source>
</evidence>
<evidence type="ECO:0000256" key="1">
    <source>
        <dbReference type="ARBA" id="ARBA00000707"/>
    </source>
</evidence>
<organism evidence="10 11">
    <name type="scientific">Malassezia sympodialis (strain ATCC 42132)</name>
    <name type="common">Atopic eczema-associated yeast</name>
    <dbReference type="NCBI Taxonomy" id="1230383"/>
    <lineage>
        <taxon>Eukaryota</taxon>
        <taxon>Fungi</taxon>
        <taxon>Dikarya</taxon>
        <taxon>Basidiomycota</taxon>
        <taxon>Ustilaginomycotina</taxon>
        <taxon>Malasseziomycetes</taxon>
        <taxon>Malasseziales</taxon>
        <taxon>Malasseziaceae</taxon>
        <taxon>Malassezia</taxon>
    </lineage>
</organism>
<accession>A0A1M8A1C1</accession>
<feature type="site" description="Transition state stabilizer" evidence="7">
    <location>
        <position position="82"/>
    </location>
</feature>
<dbReference type="InterPro" id="IPR057254">
    <property type="entry name" value="UCH_AS"/>
</dbReference>
<dbReference type="SUPFAM" id="SSF54001">
    <property type="entry name" value="Cysteine proteinases"/>
    <property type="match status" value="1"/>
</dbReference>
<dbReference type="PRINTS" id="PR00707">
    <property type="entry name" value="UBCTHYDRLASE"/>
</dbReference>
<keyword evidence="5 7" id="KW-0378">Hydrolase</keyword>
<evidence type="ECO:0000256" key="6">
    <source>
        <dbReference type="ARBA" id="ARBA00022807"/>
    </source>
</evidence>
<keyword evidence="11" id="KW-1185">Reference proteome</keyword>
<dbReference type="InterPro" id="IPR038765">
    <property type="entry name" value="Papain-like_cys_pep_sf"/>
</dbReference>
<evidence type="ECO:0000259" key="9">
    <source>
        <dbReference type="PROSITE" id="PS52048"/>
    </source>
</evidence>
<dbReference type="GO" id="GO:0005737">
    <property type="term" value="C:cytoplasm"/>
    <property type="evidence" value="ECO:0007669"/>
    <property type="project" value="TreeGrafter"/>
</dbReference>
<dbReference type="VEuPathDB" id="FungiDB:MSYG_0328"/>
<dbReference type="GO" id="GO:0004843">
    <property type="term" value="F:cysteine-type deubiquitinase activity"/>
    <property type="evidence" value="ECO:0007669"/>
    <property type="project" value="UniProtKB-UniRule"/>
</dbReference>
<feature type="domain" description="UCH catalytic" evidence="9">
    <location>
        <begin position="4"/>
        <end position="225"/>
    </location>
</feature>
<keyword evidence="3 7" id="KW-0645">Protease</keyword>
<dbReference type="STRING" id="1230383.A0A1M8A1C1"/>
<dbReference type="GO" id="GO:0006511">
    <property type="term" value="P:ubiquitin-dependent protein catabolic process"/>
    <property type="evidence" value="ECO:0007669"/>
    <property type="project" value="UniProtKB-UniRule"/>
</dbReference>
<feature type="site" description="Important for enzyme activity" evidence="7">
    <location>
        <position position="178"/>
    </location>
</feature>
<comment type="catalytic activity">
    <reaction evidence="1 7 8">
        <text>Thiol-dependent hydrolysis of ester, thioester, amide, peptide and isopeptide bonds formed by the C-terminal Gly of ubiquitin (a 76-residue protein attached to proteins as an intracellular targeting signal).</text>
        <dbReference type="EC" id="3.4.19.12"/>
    </reaction>
</comment>
<reference evidence="11" key="1">
    <citation type="journal article" date="2017" name="Nucleic Acids Res.">
        <title>Proteogenomics produces comprehensive and highly accurate protein-coding gene annotation in a complete genome assembly of Malassezia sympodialis.</title>
        <authorList>
            <person name="Zhu Y."/>
            <person name="Engstroem P.G."/>
            <person name="Tellgren-Roth C."/>
            <person name="Baudo C.D."/>
            <person name="Kennell J.C."/>
            <person name="Sun S."/>
            <person name="Billmyre R.B."/>
            <person name="Schroeder M.S."/>
            <person name="Andersson A."/>
            <person name="Holm T."/>
            <person name="Sigurgeirsson B."/>
            <person name="Wu G."/>
            <person name="Sankaranarayanan S.R."/>
            <person name="Siddharthan R."/>
            <person name="Sanyal K."/>
            <person name="Lundeberg J."/>
            <person name="Nystedt B."/>
            <person name="Boekhout T."/>
            <person name="Dawson T.L. Jr."/>
            <person name="Heitman J."/>
            <person name="Scheynius A."/>
            <person name="Lehtioe J."/>
        </authorList>
    </citation>
    <scope>NUCLEOTIDE SEQUENCE [LARGE SCALE GENOMIC DNA]</scope>
    <source>
        <strain evidence="11">ATCC 42132</strain>
    </source>
</reference>
<evidence type="ECO:0000256" key="5">
    <source>
        <dbReference type="ARBA" id="ARBA00022801"/>
    </source>
</evidence>
<protein>
    <recommendedName>
        <fullName evidence="8">Ubiquitin carboxyl-terminal hydrolase</fullName>
        <ecNumber evidence="8">3.4.19.12</ecNumber>
    </recommendedName>
</protein>
<gene>
    <name evidence="10" type="ORF">MSYG_0328</name>
</gene>
<evidence type="ECO:0000256" key="4">
    <source>
        <dbReference type="ARBA" id="ARBA00022786"/>
    </source>
</evidence>
<dbReference type="EMBL" id="LT671821">
    <property type="protein sequence ID" value="SHO75994.1"/>
    <property type="molecule type" value="Genomic_DNA"/>
</dbReference>
<feature type="active site" description="Nucleophile" evidence="7">
    <location>
        <position position="88"/>
    </location>
</feature>
<evidence type="ECO:0000256" key="8">
    <source>
        <dbReference type="RuleBase" id="RU361215"/>
    </source>
</evidence>
<evidence type="ECO:0000313" key="11">
    <source>
        <dbReference type="Proteomes" id="UP000186303"/>
    </source>
</evidence>
<dbReference type="PROSITE" id="PS00140">
    <property type="entry name" value="UCH_1"/>
    <property type="match status" value="1"/>
</dbReference>
<comment type="similarity">
    <text evidence="2 7 8">Belongs to the peptidase C12 family.</text>
</comment>
<sequence>MSSPWVPLEANPELFSEWCASLGLDRKKYAFHDVFGLDDELLAMVPAPVEAVLFLFPCTPATEAEREHEDVAPDADLLWFKQTIGNACGTIGLLHAVANSRARAALPPGSPLAVLFDKAESLAPEERTRLIAESDALQQTHASIAAQGQSDAPAADEDVDLHFVAFVRSASGALIELDGRRSGPIVRAAHVPEDGLLSATAHFVQTHYMARDPDAVQFNLIALGPAV</sequence>
<evidence type="ECO:0000256" key="2">
    <source>
        <dbReference type="ARBA" id="ARBA00009326"/>
    </source>
</evidence>
<keyword evidence="4 7" id="KW-0833">Ubl conjugation pathway</keyword>
<dbReference type="CDD" id="cd09616">
    <property type="entry name" value="Peptidase_C12_UCH_L1_L3"/>
    <property type="match status" value="1"/>
</dbReference>
<proteinExistence type="inferred from homology"/>
<dbReference type="OMA" id="IDLHYVC"/>
<name>A0A1M8A1C1_MALS4</name>
<dbReference type="AlphaFoldDB" id="A0A1M8A1C1"/>
<dbReference type="PANTHER" id="PTHR10589">
    <property type="entry name" value="UBIQUITIN CARBOXYL-TERMINAL HYDROLASE"/>
    <property type="match status" value="1"/>
</dbReference>
<dbReference type="InterPro" id="IPR036959">
    <property type="entry name" value="Peptidase_C12_UCH_sf"/>
</dbReference>
<dbReference type="FunFam" id="3.40.532.10:FF:000006">
    <property type="entry name" value="Ubiquitin carboxyl-terminal hydrolase"/>
    <property type="match status" value="1"/>
</dbReference>
<dbReference type="EC" id="3.4.19.12" evidence="8"/>
<keyword evidence="6 7" id="KW-0788">Thiol protease</keyword>
<dbReference type="OrthoDB" id="427186at2759"/>
<dbReference type="Gene3D" id="3.40.532.10">
    <property type="entry name" value="Peptidase C12, ubiquitin carboxyl-terminal hydrolase"/>
    <property type="match status" value="1"/>
</dbReference>
<dbReference type="Pfam" id="PF01088">
    <property type="entry name" value="Peptidase_C12"/>
    <property type="match status" value="1"/>
</dbReference>
<evidence type="ECO:0000313" key="10">
    <source>
        <dbReference type="EMBL" id="SHO75994.1"/>
    </source>
</evidence>
<dbReference type="GO" id="GO:0016579">
    <property type="term" value="P:protein deubiquitination"/>
    <property type="evidence" value="ECO:0007669"/>
    <property type="project" value="TreeGrafter"/>
</dbReference>
<dbReference type="Proteomes" id="UP000186303">
    <property type="component" value="Chromosome 1"/>
</dbReference>
<dbReference type="InterPro" id="IPR001578">
    <property type="entry name" value="Peptidase_C12_UCH"/>
</dbReference>
<evidence type="ECO:0000256" key="3">
    <source>
        <dbReference type="ARBA" id="ARBA00022670"/>
    </source>
</evidence>
<feature type="active site" description="Proton donor" evidence="7">
    <location>
        <position position="162"/>
    </location>
</feature>
<dbReference type="PANTHER" id="PTHR10589:SF17">
    <property type="entry name" value="UBIQUITIN CARBOXYL-TERMINAL HYDROLASE"/>
    <property type="match status" value="1"/>
</dbReference>
<dbReference type="PROSITE" id="PS52048">
    <property type="entry name" value="UCH_DOMAIN"/>
    <property type="match status" value="1"/>
</dbReference>